<dbReference type="RefSeq" id="WP_060829034.1">
    <property type="nucleotide sequence ID" value="NZ_PCGV01000007.1"/>
</dbReference>
<evidence type="ECO:0000313" key="2">
    <source>
        <dbReference type="EMBL" id="PHO20871.1"/>
    </source>
</evidence>
<keyword evidence="1" id="KW-1133">Transmembrane helix</keyword>
<comment type="caution">
    <text evidence="2">The sequence shown here is derived from an EMBL/GenBank/DDBJ whole genome shotgun (WGS) entry which is preliminary data.</text>
</comment>
<dbReference type="GeneID" id="29931262"/>
<dbReference type="EMBL" id="PCGW01000007">
    <property type="protein sequence ID" value="PHO20871.1"/>
    <property type="molecule type" value="Genomic_DNA"/>
</dbReference>
<keyword evidence="1" id="KW-0472">Membrane</keyword>
<organism evidence="2 3">
    <name type="scientific">Aggregatibacter actinomycetemcomitans</name>
    <name type="common">Actinobacillus actinomycetemcomitans</name>
    <name type="synonym">Haemophilus actinomycetemcomitans</name>
    <dbReference type="NCBI Taxonomy" id="714"/>
    <lineage>
        <taxon>Bacteria</taxon>
        <taxon>Pseudomonadati</taxon>
        <taxon>Pseudomonadota</taxon>
        <taxon>Gammaproteobacteria</taxon>
        <taxon>Pasteurellales</taxon>
        <taxon>Pasteurellaceae</taxon>
        <taxon>Aggregatibacter</taxon>
    </lineage>
</organism>
<gene>
    <name evidence="2" type="ORF">CQR80_04850</name>
</gene>
<feature type="transmembrane region" description="Helical" evidence="1">
    <location>
        <begin position="26"/>
        <end position="45"/>
    </location>
</feature>
<keyword evidence="1" id="KW-0812">Transmembrane</keyword>
<proteinExistence type="predicted"/>
<name>A0A2G1DQV7_AGGAC</name>
<accession>A0A2G1DQV7</accession>
<evidence type="ECO:0000256" key="1">
    <source>
        <dbReference type="SAM" id="Phobius"/>
    </source>
</evidence>
<keyword evidence="3" id="KW-1185">Reference proteome</keyword>
<evidence type="ECO:0000313" key="3">
    <source>
        <dbReference type="Proteomes" id="UP000226080"/>
    </source>
</evidence>
<reference evidence="2 3" key="1">
    <citation type="submission" date="2017-10" db="EMBL/GenBank/DDBJ databases">
        <title>Draft genome sequences of Aggregatibacter actinomycetemcomitans strains 310a and 310b.</title>
        <authorList>
            <person name="May A.C."/>
            <person name="Ohta H."/>
            <person name="Maeda H."/>
            <person name="Kokeguchi S."/>
            <person name="Cugini C."/>
        </authorList>
    </citation>
    <scope>NUCLEOTIDE SEQUENCE [LARGE SCALE GENOMIC DNA]</scope>
    <source>
        <strain evidence="2 3">310b</strain>
    </source>
</reference>
<dbReference type="Proteomes" id="UP000226080">
    <property type="component" value="Unassembled WGS sequence"/>
</dbReference>
<sequence>MKFLPIFILIVVSCFCIANVTDGATGVFSLVLCFVSFIFGVNIHADIVRDKAKNGELLQIGKKYYAIKYAKDKVE</sequence>
<protein>
    <submittedName>
        <fullName evidence="2">Uncharacterized protein</fullName>
    </submittedName>
</protein>